<feature type="coiled-coil region" evidence="1">
    <location>
        <begin position="226"/>
        <end position="253"/>
    </location>
</feature>
<dbReference type="OMA" id="MLHENAR"/>
<evidence type="ECO:0000313" key="2">
    <source>
        <dbReference type="EnsemblProtists" id="PYU1_T003134"/>
    </source>
</evidence>
<dbReference type="eggNOG" id="ENOG502SAMY">
    <property type="taxonomic scope" value="Eukaryota"/>
</dbReference>
<dbReference type="InParanoid" id="K3WDU3"/>
<dbReference type="VEuPathDB" id="FungiDB:PYU1_G003129"/>
<keyword evidence="1" id="KW-0175">Coiled coil</keyword>
<dbReference type="EMBL" id="GL376603">
    <property type="status" value="NOT_ANNOTATED_CDS"/>
    <property type="molecule type" value="Genomic_DNA"/>
</dbReference>
<reference evidence="2" key="3">
    <citation type="submission" date="2015-02" db="UniProtKB">
        <authorList>
            <consortium name="EnsemblProtists"/>
        </authorList>
    </citation>
    <scope>IDENTIFICATION</scope>
    <source>
        <strain evidence="2">DAOM BR144</strain>
    </source>
</reference>
<accession>K3WDU3</accession>
<sequence>MDDADAAAANDTVTVQFHAQKDDPEALCAEIRKHLETEDQRAVVAQFLRNTDALVMQQVAQELLREAMAASNVPTDEEAGDSNRDTTHVLLLLLGSMLIEFKQRFLVVKSRNEDLVQIMIAYFKVATKRLSAESLAEEDRTMFLQWCDHVLELVESSLMALVNIGSIFLELSRKTNSRVPENVQAEAWRLTSLVAGVAEKLGDDTNINASTKEQMRVLLWHSDEEMVRAIKQRRELTNELANASASAQAQNLEASIRGSHLLIVAAFGSMDGNILPAEDPHKDIGGAKILAASAMLLERYQHYASHAVTQDLREPNKLFLDFLMATLMKVDDLEELQLFLIKQALHPDPSRRFIIWEVWREFMCYGWDEERAGTMLSTLIEFGQYEGTAGKLLAAGTQSEVYELVVFLYPDMADSLKRFCIDHATDVIDTICSEGPDHKFTLFTASQLNFLEKLSSASFLKSYDHPEKEEWVAKYLPMCFECCGTVLDLLSSTSNAKSEKTNPMLRILDLCLLVVKAIFDDDGSRESDIEDLSRLLVPLASEIVSHLAKCKPFRPSAATNSMTLQHSKKNPTMADMKLEDEESHTLHRILESCAYLLGKLGSALKRNQSNQFVLVVKDVCQLLEQASAQDVSGIATSIAWFTKNALYDVQVAEEDMEVVWQLFTRLFRNLSRKFDGKAISPQLSTTFDAFYQLLAHSNVVNHQSSSMNRSVQQMLHENARGLFTEFLSLKQISRAEAQRVWVIAMGKTSQAQTRRQLQQLFSERFPEEKDGIDASNGVKRDYDELDAMIANGMVGEESTGGRLTKRQKVEIVASMCKQMHESLASNDASDALTEEELDDASHMLKQLLARTSS</sequence>
<proteinExistence type="predicted"/>
<name>K3WDU3_GLOUD</name>
<organism evidence="2 3">
    <name type="scientific">Globisporangium ultimum (strain ATCC 200006 / CBS 805.95 / DAOM BR144)</name>
    <name type="common">Pythium ultimum</name>
    <dbReference type="NCBI Taxonomy" id="431595"/>
    <lineage>
        <taxon>Eukaryota</taxon>
        <taxon>Sar</taxon>
        <taxon>Stramenopiles</taxon>
        <taxon>Oomycota</taxon>
        <taxon>Peronosporomycetes</taxon>
        <taxon>Pythiales</taxon>
        <taxon>Pythiaceae</taxon>
        <taxon>Globisporangium</taxon>
    </lineage>
</organism>
<evidence type="ECO:0000313" key="3">
    <source>
        <dbReference type="Proteomes" id="UP000019132"/>
    </source>
</evidence>
<dbReference type="EnsemblProtists" id="PYU1_T003134">
    <property type="protein sequence ID" value="PYU1_T003134"/>
    <property type="gene ID" value="PYU1_G003129"/>
</dbReference>
<evidence type="ECO:0000256" key="1">
    <source>
        <dbReference type="SAM" id="Coils"/>
    </source>
</evidence>
<reference evidence="3" key="1">
    <citation type="journal article" date="2010" name="Genome Biol.">
        <title>Genome sequence of the necrotrophic plant pathogen Pythium ultimum reveals original pathogenicity mechanisms and effector repertoire.</title>
        <authorList>
            <person name="Levesque C.A."/>
            <person name="Brouwer H."/>
            <person name="Cano L."/>
            <person name="Hamilton J.P."/>
            <person name="Holt C."/>
            <person name="Huitema E."/>
            <person name="Raffaele S."/>
            <person name="Robideau G.P."/>
            <person name="Thines M."/>
            <person name="Win J."/>
            <person name="Zerillo M.M."/>
            <person name="Beakes G.W."/>
            <person name="Boore J.L."/>
            <person name="Busam D."/>
            <person name="Dumas B."/>
            <person name="Ferriera S."/>
            <person name="Fuerstenberg S.I."/>
            <person name="Gachon C.M."/>
            <person name="Gaulin E."/>
            <person name="Govers F."/>
            <person name="Grenville-Briggs L."/>
            <person name="Horner N."/>
            <person name="Hostetler J."/>
            <person name="Jiang R.H."/>
            <person name="Johnson J."/>
            <person name="Krajaejun T."/>
            <person name="Lin H."/>
            <person name="Meijer H.J."/>
            <person name="Moore B."/>
            <person name="Morris P."/>
            <person name="Phuntmart V."/>
            <person name="Puiu D."/>
            <person name="Shetty J."/>
            <person name="Stajich J.E."/>
            <person name="Tripathy S."/>
            <person name="Wawra S."/>
            <person name="van West P."/>
            <person name="Whitty B.R."/>
            <person name="Coutinho P.M."/>
            <person name="Henrissat B."/>
            <person name="Martin F."/>
            <person name="Thomas P.D."/>
            <person name="Tyler B.M."/>
            <person name="De Vries R.P."/>
            <person name="Kamoun S."/>
            <person name="Yandell M."/>
            <person name="Tisserat N."/>
            <person name="Buell C.R."/>
        </authorList>
    </citation>
    <scope>NUCLEOTIDE SEQUENCE</scope>
    <source>
        <strain evidence="3">DAOM:BR144</strain>
    </source>
</reference>
<dbReference type="HOGENOM" id="CLU_016447_0_0_1"/>
<keyword evidence="3" id="KW-1185">Reference proteome</keyword>
<dbReference type="Proteomes" id="UP000019132">
    <property type="component" value="Unassembled WGS sequence"/>
</dbReference>
<reference evidence="3" key="2">
    <citation type="submission" date="2010-04" db="EMBL/GenBank/DDBJ databases">
        <authorList>
            <person name="Buell R."/>
            <person name="Hamilton J."/>
            <person name="Hostetler J."/>
        </authorList>
    </citation>
    <scope>NUCLEOTIDE SEQUENCE [LARGE SCALE GENOMIC DNA]</scope>
    <source>
        <strain evidence="3">DAOM:BR144</strain>
    </source>
</reference>
<dbReference type="AlphaFoldDB" id="K3WDU3"/>
<protein>
    <submittedName>
        <fullName evidence="2">Uncharacterized protein</fullName>
    </submittedName>
</protein>